<dbReference type="AlphaFoldDB" id="A0A382AVY5"/>
<reference evidence="5" key="1">
    <citation type="submission" date="2018-05" db="EMBL/GenBank/DDBJ databases">
        <authorList>
            <person name="Lanie J.A."/>
            <person name="Ng W.-L."/>
            <person name="Kazmierczak K.M."/>
            <person name="Andrzejewski T.M."/>
            <person name="Davidsen T.M."/>
            <person name="Wayne K.J."/>
            <person name="Tettelin H."/>
            <person name="Glass J.I."/>
            <person name="Rusch D."/>
            <person name="Podicherti R."/>
            <person name="Tsui H.-C.T."/>
            <person name="Winkler M.E."/>
        </authorList>
    </citation>
    <scope>NUCLEOTIDE SEQUENCE</scope>
</reference>
<dbReference type="InterPro" id="IPR020581">
    <property type="entry name" value="GDC_P"/>
</dbReference>
<sequence>MSYIPSTDADRKEMMKAVGVSSIEELLSVVPHEVRLVRPLTLPPALSEMELGDLMADMASRNLDADQGLSFLGAGMYDHYVPSAVKHLAGRSEYLTAYTPYQPEVSQGTLQGIYEYQTMVCELTGLDVANASMYDGASATAEAVMMACTATRRSEVIMAGSMHPQYAGTVHTYSHGPGITVRETTPHEGAIDPDDVRKVISDKTACVIVQHPNFFGGLERVAELEAVAHEAGALLVMIVDPISLGILKSPGEYGADIAIGEGQGLGNHMSYGGPALGIMAVKESFVRRLPGRIAGKTVDSQGRRGFVLTLQAREQHIRREKATSNICTSQQLNALMATIYLSLIGKTGLRKVADLCLQKSHYAAERISALPGYSLRFNTPFFKEFVVQTPVDPGRIVRELAHQEIHAGLDLSRFPDLNLDDCLLIAITERRTKGQIDRFVDALASLEP</sequence>
<dbReference type="CDD" id="cd00613">
    <property type="entry name" value="GDC-P"/>
    <property type="match status" value="1"/>
</dbReference>
<dbReference type="GO" id="GO:0004375">
    <property type="term" value="F:glycine dehydrogenase (decarboxylating) activity"/>
    <property type="evidence" value="ECO:0007669"/>
    <property type="project" value="UniProtKB-EC"/>
</dbReference>
<dbReference type="InterPro" id="IPR023010">
    <property type="entry name" value="GcvPA"/>
</dbReference>
<dbReference type="InterPro" id="IPR015421">
    <property type="entry name" value="PyrdxlP-dep_Trfase_major"/>
</dbReference>
<feature type="domain" description="Glycine cleavage system P-protein N-terminal" evidence="4">
    <location>
        <begin position="2"/>
        <end position="441"/>
    </location>
</feature>
<keyword evidence="2" id="KW-0560">Oxidoreductase</keyword>
<evidence type="ECO:0000256" key="3">
    <source>
        <dbReference type="ARBA" id="ARBA00049026"/>
    </source>
</evidence>
<dbReference type="Gene3D" id="3.40.640.10">
    <property type="entry name" value="Type I PLP-dependent aspartate aminotransferase-like (Major domain)"/>
    <property type="match status" value="1"/>
</dbReference>
<dbReference type="SUPFAM" id="SSF53383">
    <property type="entry name" value="PLP-dependent transferases"/>
    <property type="match status" value="1"/>
</dbReference>
<protein>
    <recommendedName>
        <fullName evidence="1">glycine dehydrogenase (aminomethyl-transferring)</fullName>
        <ecNumber evidence="1">1.4.4.2</ecNumber>
    </recommendedName>
</protein>
<evidence type="ECO:0000256" key="1">
    <source>
        <dbReference type="ARBA" id="ARBA00012134"/>
    </source>
</evidence>
<dbReference type="EC" id="1.4.4.2" evidence="1"/>
<dbReference type="InterPro" id="IPR015424">
    <property type="entry name" value="PyrdxlP-dep_Trfase"/>
</dbReference>
<evidence type="ECO:0000259" key="4">
    <source>
        <dbReference type="Pfam" id="PF02347"/>
    </source>
</evidence>
<organism evidence="5">
    <name type="scientific">marine metagenome</name>
    <dbReference type="NCBI Taxonomy" id="408172"/>
    <lineage>
        <taxon>unclassified sequences</taxon>
        <taxon>metagenomes</taxon>
        <taxon>ecological metagenomes</taxon>
    </lineage>
</organism>
<proteinExistence type="inferred from homology"/>
<dbReference type="GO" id="GO:0009116">
    <property type="term" value="P:nucleoside metabolic process"/>
    <property type="evidence" value="ECO:0007669"/>
    <property type="project" value="InterPro"/>
</dbReference>
<comment type="catalytic activity">
    <reaction evidence="3">
        <text>N(6)-[(R)-lipoyl]-L-lysyl-[glycine-cleavage complex H protein] + glycine + H(+) = N(6)-[(R)-S(8)-aminomethyldihydrolipoyl]-L-lysyl-[glycine-cleavage complex H protein] + CO2</text>
        <dbReference type="Rhea" id="RHEA:24304"/>
        <dbReference type="Rhea" id="RHEA-COMP:10494"/>
        <dbReference type="Rhea" id="RHEA-COMP:10495"/>
        <dbReference type="ChEBI" id="CHEBI:15378"/>
        <dbReference type="ChEBI" id="CHEBI:16526"/>
        <dbReference type="ChEBI" id="CHEBI:57305"/>
        <dbReference type="ChEBI" id="CHEBI:83099"/>
        <dbReference type="ChEBI" id="CHEBI:83143"/>
        <dbReference type="EC" id="1.4.4.2"/>
    </reaction>
</comment>
<dbReference type="EMBL" id="UINC01027046">
    <property type="protein sequence ID" value="SVB05609.1"/>
    <property type="molecule type" value="Genomic_DNA"/>
</dbReference>
<dbReference type="HAMAP" id="MF_00712">
    <property type="entry name" value="GcvPA"/>
    <property type="match status" value="1"/>
</dbReference>
<dbReference type="InterPro" id="IPR015422">
    <property type="entry name" value="PyrdxlP-dep_Trfase_small"/>
</dbReference>
<accession>A0A382AVY5</accession>
<gene>
    <name evidence="5" type="ORF">METZ01_LOCUS158463</name>
</gene>
<dbReference type="GO" id="GO:0006546">
    <property type="term" value="P:glycine catabolic process"/>
    <property type="evidence" value="ECO:0007669"/>
    <property type="project" value="InterPro"/>
</dbReference>
<dbReference type="NCBIfam" id="NF001696">
    <property type="entry name" value="PRK00451.1"/>
    <property type="match status" value="1"/>
</dbReference>
<evidence type="ECO:0000313" key="5">
    <source>
        <dbReference type="EMBL" id="SVB05609.1"/>
    </source>
</evidence>
<dbReference type="PIRSF" id="PIRSF006815">
    <property type="entry name" value="GcvPA"/>
    <property type="match status" value="1"/>
</dbReference>
<dbReference type="PANTHER" id="PTHR42806">
    <property type="entry name" value="GLYCINE CLEAVAGE SYSTEM P-PROTEIN"/>
    <property type="match status" value="1"/>
</dbReference>
<evidence type="ECO:0000256" key="2">
    <source>
        <dbReference type="ARBA" id="ARBA00023002"/>
    </source>
</evidence>
<name>A0A382AVY5_9ZZZZ</name>
<dbReference type="InterPro" id="IPR049315">
    <property type="entry name" value="GDC-P_N"/>
</dbReference>
<dbReference type="Gene3D" id="3.90.1150.10">
    <property type="entry name" value="Aspartate Aminotransferase, domain 1"/>
    <property type="match status" value="1"/>
</dbReference>
<dbReference type="Pfam" id="PF02347">
    <property type="entry name" value="GDC-P"/>
    <property type="match status" value="1"/>
</dbReference>
<dbReference type="PANTHER" id="PTHR42806:SF1">
    <property type="entry name" value="GLYCINE DEHYDROGENASE (DECARBOXYLATING)"/>
    <property type="match status" value="1"/>
</dbReference>